<reference evidence="3" key="1">
    <citation type="journal article" date="2014" name="Genome Announc.">
        <title>Complete Genome Sequence of Mycoplasma canadense Strain HAZ 360_1 from Bovine Mastitic Milk in Japan.</title>
        <authorList>
            <person name="Hata E."/>
        </authorList>
    </citation>
    <scope>NUCLEOTIDE SEQUENCE [LARGE SCALE GENOMIC DNA]</scope>
    <source>
        <strain evidence="3">HAZ360_1</strain>
    </source>
</reference>
<evidence type="ECO:0000313" key="2">
    <source>
        <dbReference type="EMBL" id="BAP39374.1"/>
    </source>
</evidence>
<keyword evidence="1" id="KW-0472">Membrane</keyword>
<name>A0A077LB08_9BACT</name>
<dbReference type="EMBL" id="AP014631">
    <property type="protein sequence ID" value="BAP39374.1"/>
    <property type="molecule type" value="Genomic_DNA"/>
</dbReference>
<dbReference type="KEGG" id="mcan:MCAN360_0091"/>
<evidence type="ECO:0000256" key="1">
    <source>
        <dbReference type="SAM" id="Phobius"/>
    </source>
</evidence>
<keyword evidence="1" id="KW-1133">Transmembrane helix</keyword>
<gene>
    <name evidence="2" type="ORF">MCAN360_0091</name>
</gene>
<dbReference type="STRING" id="29554.MCAN360_0091"/>
<keyword evidence="1" id="KW-0812">Transmembrane</keyword>
<organism evidence="2 3">
    <name type="scientific">Metamycoplasma canadense</name>
    <dbReference type="NCBI Taxonomy" id="29554"/>
    <lineage>
        <taxon>Bacteria</taxon>
        <taxon>Bacillati</taxon>
        <taxon>Mycoplasmatota</taxon>
        <taxon>Mycoplasmoidales</taxon>
        <taxon>Metamycoplasmataceae</taxon>
        <taxon>Metamycoplasma</taxon>
    </lineage>
</organism>
<protein>
    <submittedName>
        <fullName evidence="2">Uncharacterized protein</fullName>
    </submittedName>
</protein>
<accession>A0A077LB08</accession>
<evidence type="ECO:0000313" key="3">
    <source>
        <dbReference type="Proteomes" id="UP000031641"/>
    </source>
</evidence>
<dbReference type="HOGENOM" id="CLU_1026082_0_0_14"/>
<keyword evidence="3" id="KW-1185">Reference proteome</keyword>
<sequence>MIMKNKKNKLNDFKKDNEIKSKKNKKKIITSIFMFSSLIASIVSVSVVSIIYSSKQTKKLTFIYDNENDTKTTIEDIENNKTKYTFQFQKTIDANELFNLDSSLQINKQLYDYGIKSMPTFIFYSTGYNFYDFFNKNNEYIKSVVPNKNDQNIFNINVNEKLNEFNKTLKKDRVNFIYFLKQITSLRLPLTYFFKNNKNEWHFFESKKDIIAFEIKDLFSIIHKTLNSNNSIKKTDNNVFRIESLANIENGIIKSISFNILISFETTKKDN</sequence>
<proteinExistence type="predicted"/>
<dbReference type="AlphaFoldDB" id="A0A077LB08"/>
<dbReference type="Proteomes" id="UP000031641">
    <property type="component" value="Chromosome"/>
</dbReference>
<feature type="transmembrane region" description="Helical" evidence="1">
    <location>
        <begin position="28"/>
        <end position="52"/>
    </location>
</feature>